<dbReference type="Proteomes" id="UP000828251">
    <property type="component" value="Unassembled WGS sequence"/>
</dbReference>
<protein>
    <submittedName>
        <fullName evidence="1">Uncharacterized protein</fullName>
    </submittedName>
</protein>
<gene>
    <name evidence="1" type="ORF">J1N35_045010</name>
</gene>
<dbReference type="AlphaFoldDB" id="A0A9D3UAM8"/>
<name>A0A9D3UAM8_9ROSI</name>
<proteinExistence type="predicted"/>
<evidence type="ECO:0000313" key="1">
    <source>
        <dbReference type="EMBL" id="KAH1032836.1"/>
    </source>
</evidence>
<reference evidence="1 2" key="1">
    <citation type="journal article" date="2021" name="Plant Biotechnol. J.">
        <title>Multi-omics assisted identification of the key and species-specific regulatory components of drought-tolerant mechanisms in Gossypium stocksii.</title>
        <authorList>
            <person name="Yu D."/>
            <person name="Ke L."/>
            <person name="Zhang D."/>
            <person name="Wu Y."/>
            <person name="Sun Y."/>
            <person name="Mei J."/>
            <person name="Sun J."/>
            <person name="Sun Y."/>
        </authorList>
    </citation>
    <scope>NUCLEOTIDE SEQUENCE [LARGE SCALE GENOMIC DNA]</scope>
    <source>
        <strain evidence="2">cv. E1</strain>
        <tissue evidence="1">Leaf</tissue>
    </source>
</reference>
<evidence type="ECO:0000313" key="2">
    <source>
        <dbReference type="Proteomes" id="UP000828251"/>
    </source>
</evidence>
<dbReference type="EMBL" id="JAIQCV010000013">
    <property type="protein sequence ID" value="KAH1032836.1"/>
    <property type="molecule type" value="Genomic_DNA"/>
</dbReference>
<accession>A0A9D3UAM8</accession>
<dbReference type="OrthoDB" id="997279at2759"/>
<keyword evidence="2" id="KW-1185">Reference proteome</keyword>
<sequence>MATLICSGVTNETSIHALKDFLKAHAILSYGGIDGRLPNSVYDRCIDWLEAAMRLMDRNTFEDFVTILWNIWNCRNNSLFRGK</sequence>
<comment type="caution">
    <text evidence="1">The sequence shown here is derived from an EMBL/GenBank/DDBJ whole genome shotgun (WGS) entry which is preliminary data.</text>
</comment>
<organism evidence="1 2">
    <name type="scientific">Gossypium stocksii</name>
    <dbReference type="NCBI Taxonomy" id="47602"/>
    <lineage>
        <taxon>Eukaryota</taxon>
        <taxon>Viridiplantae</taxon>
        <taxon>Streptophyta</taxon>
        <taxon>Embryophyta</taxon>
        <taxon>Tracheophyta</taxon>
        <taxon>Spermatophyta</taxon>
        <taxon>Magnoliopsida</taxon>
        <taxon>eudicotyledons</taxon>
        <taxon>Gunneridae</taxon>
        <taxon>Pentapetalae</taxon>
        <taxon>rosids</taxon>
        <taxon>malvids</taxon>
        <taxon>Malvales</taxon>
        <taxon>Malvaceae</taxon>
        <taxon>Malvoideae</taxon>
        <taxon>Gossypium</taxon>
    </lineage>
</organism>